<accession>A0A1Y3P5R7</accession>
<name>A0A1Y3P5R7_9PSED</name>
<dbReference type="Proteomes" id="UP000195440">
    <property type="component" value="Unassembled WGS sequence"/>
</dbReference>
<keyword evidence="2" id="KW-1185">Reference proteome</keyword>
<proteinExistence type="predicted"/>
<gene>
    <name evidence="1" type="ORF">AUC60_02845</name>
</gene>
<reference evidence="1 2" key="1">
    <citation type="journal article" date="2017" name="Syst. Appl. Microbiol.">
        <title>Pseudomonas caspiana sp. nov., a citrus pathogen in the Pseudomonas syringae phylogenetic group.</title>
        <authorList>
            <person name="Busquets A."/>
            <person name="Gomila M."/>
            <person name="Beiki F."/>
            <person name="Mulet M."/>
            <person name="Rahimian H."/>
            <person name="Garcia-Valdes E."/>
            <person name="Lalucat J."/>
        </authorList>
    </citation>
    <scope>NUCLEOTIDE SEQUENCE [LARGE SCALE GENOMIC DNA]</scope>
    <source>
        <strain evidence="1 2">FBF102</strain>
    </source>
</reference>
<dbReference type="EMBL" id="LOHF01000002">
    <property type="protein sequence ID" value="OUM75157.1"/>
    <property type="molecule type" value="Genomic_DNA"/>
</dbReference>
<protein>
    <submittedName>
        <fullName evidence="1">Uncharacterized protein</fullName>
    </submittedName>
</protein>
<evidence type="ECO:0000313" key="2">
    <source>
        <dbReference type="Proteomes" id="UP000195440"/>
    </source>
</evidence>
<comment type="caution">
    <text evidence="1">The sequence shown here is derived from an EMBL/GenBank/DDBJ whole genome shotgun (WGS) entry which is preliminary data.</text>
</comment>
<sequence>MHWVLALTLINTSASALVGNYESEEACKNALRALWSVSPREPISVACIHRDNPMIRIFEEAKADRAGPRDG</sequence>
<organism evidence="1 2">
    <name type="scientific">Pseudomonas caspiana</name>
    <dbReference type="NCBI Taxonomy" id="1451454"/>
    <lineage>
        <taxon>Bacteria</taxon>
        <taxon>Pseudomonadati</taxon>
        <taxon>Pseudomonadota</taxon>
        <taxon>Gammaproteobacteria</taxon>
        <taxon>Pseudomonadales</taxon>
        <taxon>Pseudomonadaceae</taxon>
        <taxon>Pseudomonas</taxon>
    </lineage>
</organism>
<dbReference type="AlphaFoldDB" id="A0A1Y3P5R7"/>
<evidence type="ECO:0000313" key="1">
    <source>
        <dbReference type="EMBL" id="OUM75157.1"/>
    </source>
</evidence>